<evidence type="ECO:0000313" key="1">
    <source>
        <dbReference type="EMBL" id="CAG8602647.1"/>
    </source>
</evidence>
<sequence length="201" mass="23860">MAPSRRKKTSVKISKTSTKRDTPAQYKVQFLGKNNTFFDDEIKQLKLWKSIIEESSECDILASKGSLEQRFNDQKIKYKEKVRRLETENKQLRRDILINKREISKLEVKLAKLERDYEAMQLDNNEKEQKIILLENEIALLSGDRIEDLQNELELMNKKVNDLTIDKNSTTSQYISLKKEHKTFQDFHKQQMKEQFSIEDT</sequence>
<feature type="non-terminal residue" evidence="1">
    <location>
        <position position="201"/>
    </location>
</feature>
<accession>A0ACA9MNZ5</accession>
<evidence type="ECO:0000313" key="2">
    <source>
        <dbReference type="Proteomes" id="UP000789920"/>
    </source>
</evidence>
<protein>
    <submittedName>
        <fullName evidence="1">33643_t:CDS:1</fullName>
    </submittedName>
</protein>
<comment type="caution">
    <text evidence="1">The sequence shown here is derived from an EMBL/GenBank/DDBJ whole genome shotgun (WGS) entry which is preliminary data.</text>
</comment>
<dbReference type="Proteomes" id="UP000789920">
    <property type="component" value="Unassembled WGS sequence"/>
</dbReference>
<keyword evidence="2" id="KW-1185">Reference proteome</keyword>
<proteinExistence type="predicted"/>
<gene>
    <name evidence="1" type="ORF">RPERSI_LOCUS5980</name>
</gene>
<reference evidence="1" key="1">
    <citation type="submission" date="2021-06" db="EMBL/GenBank/DDBJ databases">
        <authorList>
            <person name="Kallberg Y."/>
            <person name="Tangrot J."/>
            <person name="Rosling A."/>
        </authorList>
    </citation>
    <scope>NUCLEOTIDE SEQUENCE</scope>
    <source>
        <strain evidence="1">MA461A</strain>
    </source>
</reference>
<dbReference type="EMBL" id="CAJVQC010009277">
    <property type="protein sequence ID" value="CAG8602647.1"/>
    <property type="molecule type" value="Genomic_DNA"/>
</dbReference>
<name>A0ACA9MNZ5_9GLOM</name>
<organism evidence="1 2">
    <name type="scientific">Racocetra persica</name>
    <dbReference type="NCBI Taxonomy" id="160502"/>
    <lineage>
        <taxon>Eukaryota</taxon>
        <taxon>Fungi</taxon>
        <taxon>Fungi incertae sedis</taxon>
        <taxon>Mucoromycota</taxon>
        <taxon>Glomeromycotina</taxon>
        <taxon>Glomeromycetes</taxon>
        <taxon>Diversisporales</taxon>
        <taxon>Gigasporaceae</taxon>
        <taxon>Racocetra</taxon>
    </lineage>
</organism>